<dbReference type="SUPFAM" id="SSF51445">
    <property type="entry name" value="(Trans)glycosidases"/>
    <property type="match status" value="1"/>
</dbReference>
<keyword evidence="1" id="KW-0732">Signal</keyword>
<gene>
    <name evidence="2" type="ORF">C7C46_13820</name>
</gene>
<dbReference type="EMBL" id="PYBW01000043">
    <property type="protein sequence ID" value="PYC79442.1"/>
    <property type="molecule type" value="Genomic_DNA"/>
</dbReference>
<proteinExistence type="predicted"/>
<accession>A0A2V4P837</accession>
<feature type="chain" id="PRO_5016106799" evidence="1">
    <location>
        <begin position="37"/>
        <end position="148"/>
    </location>
</feature>
<comment type="caution">
    <text evidence="2">The sequence shown here is derived from an EMBL/GenBank/DDBJ whole genome shotgun (WGS) entry which is preliminary data.</text>
</comment>
<sequence length="148" mass="14714">MPPRPPSRRLRLPAALAGLALLAAGPLCTTAPSAGAAATATSAATVSVNAGQSLATVPATAIGTNGSVYDSKLTDAAVPGLLKQAGVGLVRFPGGSSSDSYNWKTNSDLTYGTQAVDFDHYATMLQQSGAQGMVTVNYGSGDTIGAAE</sequence>
<feature type="signal peptide" evidence="1">
    <location>
        <begin position="1"/>
        <end position="36"/>
    </location>
</feature>
<dbReference type="Gene3D" id="3.20.20.80">
    <property type="entry name" value="Glycosidases"/>
    <property type="match status" value="1"/>
</dbReference>
<keyword evidence="3" id="KW-1185">Reference proteome</keyword>
<dbReference type="Proteomes" id="UP000248039">
    <property type="component" value="Unassembled WGS sequence"/>
</dbReference>
<dbReference type="InterPro" id="IPR017853">
    <property type="entry name" value="GH"/>
</dbReference>
<evidence type="ECO:0000313" key="2">
    <source>
        <dbReference type="EMBL" id="PYC79442.1"/>
    </source>
</evidence>
<evidence type="ECO:0000256" key="1">
    <source>
        <dbReference type="SAM" id="SignalP"/>
    </source>
</evidence>
<feature type="non-terminal residue" evidence="2">
    <location>
        <position position="148"/>
    </location>
</feature>
<evidence type="ECO:0000313" key="3">
    <source>
        <dbReference type="Proteomes" id="UP000248039"/>
    </source>
</evidence>
<name>A0A2V4P837_9ACTN</name>
<reference evidence="2 3" key="1">
    <citation type="submission" date="2018-03" db="EMBL/GenBank/DDBJ databases">
        <title>Bioinformatic expansion and discovery of thiopeptide antibiotics.</title>
        <authorList>
            <person name="Schwalen C.J."/>
            <person name="Hudson G.A."/>
            <person name="Mitchell D.A."/>
        </authorList>
    </citation>
    <scope>NUCLEOTIDE SEQUENCE [LARGE SCALE GENOMIC DNA]</scope>
    <source>
        <strain evidence="2 3">ATCC 21389</strain>
    </source>
</reference>
<dbReference type="PROSITE" id="PS51318">
    <property type="entry name" value="TAT"/>
    <property type="match status" value="1"/>
</dbReference>
<dbReference type="InterPro" id="IPR006311">
    <property type="entry name" value="TAT_signal"/>
</dbReference>
<organism evidence="2 3">
    <name type="scientific">Streptomyces tateyamensis</name>
    <dbReference type="NCBI Taxonomy" id="565073"/>
    <lineage>
        <taxon>Bacteria</taxon>
        <taxon>Bacillati</taxon>
        <taxon>Actinomycetota</taxon>
        <taxon>Actinomycetes</taxon>
        <taxon>Kitasatosporales</taxon>
        <taxon>Streptomycetaceae</taxon>
        <taxon>Streptomyces</taxon>
    </lineage>
</organism>
<protein>
    <submittedName>
        <fullName evidence="2">Alpha-L-arabinofuranosidase</fullName>
    </submittedName>
</protein>
<dbReference type="AlphaFoldDB" id="A0A2V4P837"/>